<accession>A0A437CYB9</accession>
<gene>
    <name evidence="8" type="ORF">OJAV_G00104940</name>
</gene>
<dbReference type="GO" id="GO:0009986">
    <property type="term" value="C:cell surface"/>
    <property type="evidence" value="ECO:0007669"/>
    <property type="project" value="TreeGrafter"/>
</dbReference>
<keyword evidence="6" id="KW-0325">Glycoprotein</keyword>
<evidence type="ECO:0000256" key="3">
    <source>
        <dbReference type="ARBA" id="ARBA00022729"/>
    </source>
</evidence>
<dbReference type="InterPro" id="IPR026664">
    <property type="entry name" value="Stereocilin-rel"/>
</dbReference>
<reference evidence="8 9" key="1">
    <citation type="submission" date="2018-11" db="EMBL/GenBank/DDBJ databases">
        <authorList>
            <person name="Lopez-Roques C."/>
            <person name="Donnadieu C."/>
            <person name="Bouchez O."/>
            <person name="Klopp C."/>
            <person name="Cabau C."/>
            <person name="Zahm M."/>
        </authorList>
    </citation>
    <scope>NUCLEOTIDE SEQUENCE [LARGE SCALE GENOMIC DNA]</scope>
    <source>
        <strain evidence="8">RS831</strain>
        <tissue evidence="8">Whole body</tissue>
    </source>
</reference>
<protein>
    <recommendedName>
        <fullName evidence="10">Mesothelin-like protein</fullName>
    </recommendedName>
</protein>
<keyword evidence="4" id="KW-0130">Cell adhesion</keyword>
<comment type="subcellular location">
    <subcellularLocation>
        <location evidence="1">Membrane</location>
    </subcellularLocation>
</comment>
<dbReference type="GO" id="GO:0016020">
    <property type="term" value="C:membrane"/>
    <property type="evidence" value="ECO:0007669"/>
    <property type="project" value="UniProtKB-SubCell"/>
</dbReference>
<evidence type="ECO:0000256" key="7">
    <source>
        <dbReference type="SAM" id="MobiDB-lite"/>
    </source>
</evidence>
<comment type="similarity">
    <text evidence="2">Belongs to the mesothelin family.</text>
</comment>
<keyword evidence="9" id="KW-1185">Reference proteome</keyword>
<organism evidence="8 9">
    <name type="scientific">Oryzias javanicus</name>
    <name type="common">Javanese ricefish</name>
    <name type="synonym">Aplocheilus javanicus</name>
    <dbReference type="NCBI Taxonomy" id="123683"/>
    <lineage>
        <taxon>Eukaryota</taxon>
        <taxon>Metazoa</taxon>
        <taxon>Chordata</taxon>
        <taxon>Craniata</taxon>
        <taxon>Vertebrata</taxon>
        <taxon>Euteleostomi</taxon>
        <taxon>Actinopterygii</taxon>
        <taxon>Neopterygii</taxon>
        <taxon>Teleostei</taxon>
        <taxon>Neoteleostei</taxon>
        <taxon>Acanthomorphata</taxon>
        <taxon>Ovalentaria</taxon>
        <taxon>Atherinomorphae</taxon>
        <taxon>Beloniformes</taxon>
        <taxon>Adrianichthyidae</taxon>
        <taxon>Oryziinae</taxon>
        <taxon>Oryzias</taxon>
    </lineage>
</organism>
<evidence type="ECO:0000313" key="8">
    <source>
        <dbReference type="EMBL" id="RVE67648.1"/>
    </source>
</evidence>
<evidence type="ECO:0000313" key="9">
    <source>
        <dbReference type="Proteomes" id="UP000283210"/>
    </source>
</evidence>
<evidence type="ECO:0000256" key="1">
    <source>
        <dbReference type="ARBA" id="ARBA00004370"/>
    </source>
</evidence>
<evidence type="ECO:0000256" key="6">
    <source>
        <dbReference type="ARBA" id="ARBA00023180"/>
    </source>
</evidence>
<dbReference type="InterPro" id="IPR010335">
    <property type="entry name" value="Mesothelin"/>
</dbReference>
<evidence type="ECO:0000256" key="4">
    <source>
        <dbReference type="ARBA" id="ARBA00022889"/>
    </source>
</evidence>
<sequence>MNLNSSSSPGLSNALEALGEVRSATFSQAQLQDKEVIDNWFQKKIQLFLAAPTTNFLTCLSANNFSCPTYQIVVKALSSQKAFMDSETQQAVFTNFIQPFLSRNDSSELAPSQMAQLIVSTSTSNDTVLVDRVFNQLEQGNALKNVDQFLTQLSVDGQVPELQPVVRDFIMNRTFKIVGPQLENFNTEDFYIWFHIKLVYVLASFTPEMLQLTVQTTNCTNYHVVVSGMAMVYSSIPEDTQQGLANVLLGYLKNLAGEINTPGKEAIVSILSPQEKAQLILDPSSGALENVTLVKGLLTNLTQSGDVGQLTQFFQAFAEVNKQMNTSFIKNTAVRDTILNLTLTALAPEFETFEPLGFELWFQQYLPPVIASFQPDSLWVIPINISCASYTAILTGLQQSLTFLPLDLSMVLRESIQLIQDTFPQNLICASVNQSHLQKTLESDTLSAVLCNFTIADYACSSAKNISPSNLATILKCTLEKQQTYLVEVWKLFFQNSPNLDQALDILAGMNLNSSSSPGLSNALEALGEVRSAMFSQAQLQDKEVIDNWFQKKIQLFLAAPTTNFLTCLSANNFSCPTYQIVVKALSSQKAFMDSETQQAVFTHFIQPFLSRNDSSDPGCISFVNGSLNWLVANFGNFSSLASLKDLLALNPNFSSVQFLSELAPSQMAQLFVSTSTSSDTVLVDRVFNQLEQGNALKNVDQFLTQLSVDGQVPNLQPVVRDLIMNRTFKIVGPQLENFNTEDFYIWFHIKLVYVLASFTPEMLQLTVQTTNCTNYHVVVSGMAMVYSSIPKDRVQGLANVLLGYLKNLAGEINTPACKQGIHSDAQFIETNLGPFSVFATFSDLQPFNLSQVSIVDSLSPAQKAAFLLQSENLSNETLVILVFTKFTNSSLNDLESFFEIFVNSSAEQTLKTLTPAVRDSILNLTLTALGPQLSVLNVKGFELWFQVYLTPFLPGVNNSTLEIIPKNIACNSYQQIIKGFGSVLPQLSLGQSQEVLKFALDYLGGQDLSGLSCVQSGMDDRLWLEDNFGQFLSEASFHNFLSLKNNFRGVDVADLLTVGQLSQLAAIPSQLTSQEDVAKVMTGINPAEFGVFFDAVSPAIEAQSVNYSTEVKSAFIQALFARGNLSSSAITDEDFLHWLTVRLKPLFINLSSSLVTPLFQIGIKRSCNSSQEMVNLLDTLRLTFSNNTKEEIFNNIVFSLEGPTPLKCYKSGSFYTYLKSSFLSFGFPNVSTFISLASTTPKSELLNTISPADLSQFLSQPNVIDVQSSLCDVFNNYNNTAAFLETEDVPDGVKIQILPCVWPTALEMKQKLEVDLWFDMGLKNYLKFLTKNLISFTEVKNASCFAFQKLVYYMGNNFTYNTSNFGEADVYATIKSYLSAGSEPRCYNATDPYLNSTAWFANSIGSFVKFLTLGDLTSFVSATQIQLFLTDSNNLELFSSSAVLPTVSSYYITQIFQFNPTFNPIKLPGSLLCSSNIPVLAYSSISEADALSVLDRRQKLCNGTVDPEISAALASNIQTVTQETLANLGSSSSGLTVSQITSVSSSVLISSLSTLGAVATWSQNQVATIIQSITTSGFQINSAASLLSLGTLVTGVPSKTIGKIPATDLLQASADTNFISNMLTAPSVIQQTVVQKIISLSTNPAMMVVNVPDALATAIPPATLVFPQGTADINVLNKKTWTPDQSSMFFGNLAETTFDIEQLSPYVLQGFTCSVVQKMKMPRIQQLIRACRPRNKRAKVELKESQLTCMYNLMSGSLSQNFTEYPADMLVYFSSQNIQKTNCRSYLSALGAADISVASAVLNKASQLFSEATTCLGINSKSLSKDNVEVLGNMVCTLDGSYIENSDPVILEKLKACKDFSNSQVAAMETLLLSGNTLYGNTSTWNSQTLVDLGILPLHLTRNFWGHFPSKTKRQFLKSFMPSLRKAKTKKTALKSFFNQVNSLVVKRAAGCTVGNITQVTVSEESFPFGYDLTQFDLCLDVPVLKENLASICQKVDDDSFQKVILNKLNQAFPSGIPDQEVQMLGPVSRAASLDDISKWNISTIDTLGALMKPEDGTWTTAQSKAIITKYLSIPGNSLGTTELNTIDSYICSLDPTTLKTITTQSIRDAQLLDVSSCSAEQKTVLYEITNSSFSTYRNSFSSYYTLIKPYLGGAPLADIRSLSTQNISMDIDTFRSLQLNVVKALTVDDVRALIGNNLPDLKLFENDTIVQTWINLQLQSDLNKLGLGLVSSRVDVITPSPSTNENGTFTSETTSPSATLNSTTPVSSIFNGVELKTPSPFLFLAALLTALQQMLQQPV</sequence>
<evidence type="ECO:0008006" key="10">
    <source>
        <dbReference type="Google" id="ProtNLM"/>
    </source>
</evidence>
<evidence type="ECO:0000256" key="5">
    <source>
        <dbReference type="ARBA" id="ARBA00023136"/>
    </source>
</evidence>
<dbReference type="PANTHER" id="PTHR23412:SF6">
    <property type="entry name" value="MESOTHELIN"/>
    <property type="match status" value="1"/>
</dbReference>
<dbReference type="GO" id="GO:0007160">
    <property type="term" value="P:cell-matrix adhesion"/>
    <property type="evidence" value="ECO:0007669"/>
    <property type="project" value="TreeGrafter"/>
</dbReference>
<keyword evidence="3" id="KW-0732">Signal</keyword>
<proteinExistence type="inferred from homology"/>
<reference evidence="8 9" key="2">
    <citation type="submission" date="2019-01" db="EMBL/GenBank/DDBJ databases">
        <title>A chromosome length genome reference of the Java medaka (oryzias javanicus).</title>
        <authorList>
            <person name="Herpin A."/>
            <person name="Takehana Y."/>
            <person name="Naruse K."/>
            <person name="Ansai S."/>
            <person name="Kawaguchi M."/>
        </authorList>
    </citation>
    <scope>NUCLEOTIDE SEQUENCE [LARGE SCALE GENOMIC DNA]</scope>
    <source>
        <strain evidence="8">RS831</strain>
        <tissue evidence="8">Whole body</tissue>
    </source>
</reference>
<evidence type="ECO:0000256" key="2">
    <source>
        <dbReference type="ARBA" id="ARBA00011016"/>
    </source>
</evidence>
<dbReference type="Proteomes" id="UP000283210">
    <property type="component" value="Chromosome 10"/>
</dbReference>
<dbReference type="Pfam" id="PF06060">
    <property type="entry name" value="Mesothelin"/>
    <property type="match status" value="1"/>
</dbReference>
<feature type="region of interest" description="Disordered" evidence="7">
    <location>
        <begin position="2243"/>
        <end position="2263"/>
    </location>
</feature>
<keyword evidence="5" id="KW-0472">Membrane</keyword>
<dbReference type="PANTHER" id="PTHR23412">
    <property type="entry name" value="STEREOCILIN RELATED"/>
    <property type="match status" value="1"/>
</dbReference>
<dbReference type="EMBL" id="CM012446">
    <property type="protein sequence ID" value="RVE67648.1"/>
    <property type="molecule type" value="Genomic_DNA"/>
</dbReference>
<dbReference type="OrthoDB" id="9329195at2759"/>
<name>A0A437CYB9_ORYJA</name>